<organism evidence="9">
    <name type="scientific">marine metagenome</name>
    <dbReference type="NCBI Taxonomy" id="408172"/>
    <lineage>
        <taxon>unclassified sequences</taxon>
        <taxon>metagenomes</taxon>
        <taxon>ecological metagenomes</taxon>
    </lineage>
</organism>
<dbReference type="PANTHER" id="PTHR43694:SF1">
    <property type="entry name" value="RIBONUCLEASE J"/>
    <property type="match status" value="1"/>
</dbReference>
<dbReference type="GO" id="GO:0004527">
    <property type="term" value="F:exonuclease activity"/>
    <property type="evidence" value="ECO:0007669"/>
    <property type="project" value="UniProtKB-KW"/>
</dbReference>
<keyword evidence="2" id="KW-0540">Nuclease</keyword>
<dbReference type="EMBL" id="UINC01051734">
    <property type="protein sequence ID" value="SVB66238.1"/>
    <property type="molecule type" value="Genomic_DNA"/>
</dbReference>
<sequence>MKNYMRSKKTGIRIIPFGGLGEIGKNMMAIEVDKEIFIIDCGVAFPGQLVTDVDFYIPDFSYVIENSERIKAILVTHGHEDHIGALPYLLKSISVPIYGSPLTNGLIRVKLKEHGLTAETELNDVEPSVPIKMGSVEIEFFRVCHSIPDAMGISIKTRLGKLIHTGDFKIDHTPVDGKATNFQAMSKLAGEGVLLLCSDSTYSENDGYTPSELIIEEAFGKVIGEAKGRVIVATFASLISRMQQVIDTAAKFERKVTIAGKSMVNNVKMARKMGYIKIPDDMLVPLDEAKKIKDNRIVILATGAQGEPSSALTRIANSNHKHLKIKSGDTIVVSASPIPGNEKAISKTIDNLFRQGADVFYSKNSQVHVHGHASREELKLMISLFKPKHFIPIHGEYRHLVAHARLARKTGVDKDKVFVIEDGDVLFLTEESAGVAGNIETDLVSVKGNKISSHQFDNNS</sequence>
<protein>
    <recommendedName>
        <fullName evidence="8">Metallo-beta-lactamase domain-containing protein</fullName>
    </recommendedName>
</protein>
<dbReference type="Pfam" id="PF00753">
    <property type="entry name" value="Lactamase_B"/>
    <property type="match status" value="1"/>
</dbReference>
<dbReference type="NCBIfam" id="TIGR00649">
    <property type="entry name" value="MG423"/>
    <property type="match status" value="1"/>
</dbReference>
<evidence type="ECO:0000256" key="7">
    <source>
        <dbReference type="ARBA" id="ARBA00022884"/>
    </source>
</evidence>
<name>A0A382FT36_9ZZZZ</name>
<dbReference type="Gene3D" id="3.60.15.10">
    <property type="entry name" value="Ribonuclease Z/Hydroxyacylglutathione hydrolase-like"/>
    <property type="match status" value="1"/>
</dbReference>
<evidence type="ECO:0000256" key="3">
    <source>
        <dbReference type="ARBA" id="ARBA00022723"/>
    </source>
</evidence>
<evidence type="ECO:0000259" key="8">
    <source>
        <dbReference type="SMART" id="SM00849"/>
    </source>
</evidence>
<evidence type="ECO:0000256" key="6">
    <source>
        <dbReference type="ARBA" id="ARBA00022839"/>
    </source>
</evidence>
<keyword evidence="3" id="KW-0479">Metal-binding</keyword>
<dbReference type="Gene3D" id="3.40.50.10710">
    <property type="entry name" value="Metallo-hydrolase/oxidoreductase"/>
    <property type="match status" value="1"/>
</dbReference>
<dbReference type="PANTHER" id="PTHR43694">
    <property type="entry name" value="RIBONUCLEASE J"/>
    <property type="match status" value="1"/>
</dbReference>
<evidence type="ECO:0000256" key="4">
    <source>
        <dbReference type="ARBA" id="ARBA00022801"/>
    </source>
</evidence>
<feature type="domain" description="Metallo-beta-lactamase" evidence="8">
    <location>
        <begin position="24"/>
        <end position="199"/>
    </location>
</feature>
<proteinExistence type="predicted"/>
<dbReference type="InterPro" id="IPR055132">
    <property type="entry name" value="RNase_J_b_CASP"/>
</dbReference>
<dbReference type="GO" id="GO:0003723">
    <property type="term" value="F:RNA binding"/>
    <property type="evidence" value="ECO:0007669"/>
    <property type="project" value="UniProtKB-KW"/>
</dbReference>
<dbReference type="InterPro" id="IPR004613">
    <property type="entry name" value="RNase_J"/>
</dbReference>
<dbReference type="SMART" id="SM00849">
    <property type="entry name" value="Lactamase_B"/>
    <property type="match status" value="1"/>
</dbReference>
<dbReference type="CDD" id="cd07714">
    <property type="entry name" value="RNaseJ_MBL-fold"/>
    <property type="match status" value="1"/>
</dbReference>
<dbReference type="InterPro" id="IPR042173">
    <property type="entry name" value="RNase_J_2"/>
</dbReference>
<dbReference type="GO" id="GO:0046872">
    <property type="term" value="F:metal ion binding"/>
    <property type="evidence" value="ECO:0007669"/>
    <property type="project" value="UniProtKB-KW"/>
</dbReference>
<keyword evidence="7" id="KW-0694">RNA-binding</keyword>
<keyword evidence="5" id="KW-0862">Zinc</keyword>
<gene>
    <name evidence="9" type="ORF">METZ01_LOCUS219092</name>
</gene>
<dbReference type="Pfam" id="PF22505">
    <property type="entry name" value="RNase_J_b_CASP"/>
    <property type="match status" value="1"/>
</dbReference>
<evidence type="ECO:0000313" key="9">
    <source>
        <dbReference type="EMBL" id="SVB66238.1"/>
    </source>
</evidence>
<accession>A0A382FT36</accession>
<keyword evidence="4" id="KW-0378">Hydrolase</keyword>
<dbReference type="InterPro" id="IPR036866">
    <property type="entry name" value="RibonucZ/Hydroxyglut_hydro"/>
</dbReference>
<dbReference type="InterPro" id="IPR001279">
    <property type="entry name" value="Metallo-B-lactamas"/>
</dbReference>
<evidence type="ECO:0000256" key="1">
    <source>
        <dbReference type="ARBA" id="ARBA00022490"/>
    </source>
</evidence>
<keyword evidence="1" id="KW-0963">Cytoplasm</keyword>
<keyword evidence="6" id="KW-0269">Exonuclease</keyword>
<reference evidence="9" key="1">
    <citation type="submission" date="2018-05" db="EMBL/GenBank/DDBJ databases">
        <authorList>
            <person name="Lanie J.A."/>
            <person name="Ng W.-L."/>
            <person name="Kazmierczak K.M."/>
            <person name="Andrzejewski T.M."/>
            <person name="Davidsen T.M."/>
            <person name="Wayne K.J."/>
            <person name="Tettelin H."/>
            <person name="Glass J.I."/>
            <person name="Rusch D."/>
            <person name="Podicherti R."/>
            <person name="Tsui H.-C.T."/>
            <person name="Winkler M.E."/>
        </authorList>
    </citation>
    <scope>NUCLEOTIDE SEQUENCE</scope>
</reference>
<evidence type="ECO:0000256" key="2">
    <source>
        <dbReference type="ARBA" id="ARBA00022722"/>
    </source>
</evidence>
<dbReference type="Pfam" id="PF07521">
    <property type="entry name" value="RMMBL"/>
    <property type="match status" value="1"/>
</dbReference>
<dbReference type="SUPFAM" id="SSF56281">
    <property type="entry name" value="Metallo-hydrolase/oxidoreductase"/>
    <property type="match status" value="1"/>
</dbReference>
<evidence type="ECO:0000256" key="5">
    <source>
        <dbReference type="ARBA" id="ARBA00022833"/>
    </source>
</evidence>
<dbReference type="InterPro" id="IPR011108">
    <property type="entry name" value="RMMBL"/>
</dbReference>
<dbReference type="AlphaFoldDB" id="A0A382FT36"/>